<sequence>MQRLNVTDAAEVLGITKEAVYNRIRRGSLKSIEKNGQKFVILDDESNLQRQKSKSEVKLAKMPTTKQNELKNDEFIKYLLTQIDEMKAINLNLQADKERLFKEKEQMLVESKNEISQIYKERDEKLMQFLDAIKHPFLAYKDEEAIEAVVEESGLSDSKGAASQNYKNDEQSTKWQSLSEYLRVFEFDKVRRKKLQNRIIRQIGRSKFIKFKNGIILVKKNKTLKELMGEI</sequence>
<keyword evidence="1" id="KW-0238">DNA-binding</keyword>
<reference evidence="1 2" key="1">
    <citation type="submission" date="2021-04" db="EMBL/GenBank/DDBJ databases">
        <title>Molecular and phenotypic characterization and identification of bacterial isolates recovered from the Anatolian ground squirrels (Spermophilus xanthoprymnus) and which have the potential to form a new species in the Campylobacter genus.</title>
        <authorList>
            <person name="Aydin F."/>
            <person name="Abay S."/>
            <person name="Kayman T."/>
            <person name="Karakaya E."/>
            <person name="Mustak H.K."/>
            <person name="Mustak I.B."/>
            <person name="Bilgin N."/>
            <person name="Duzler A."/>
            <person name="Sahin O."/>
            <person name="Guran O."/>
            <person name="Saticioglu I.B."/>
        </authorList>
    </citation>
    <scope>NUCLEOTIDE SEQUENCE [LARGE SCALE GENOMIC DNA]</scope>
    <source>
        <strain evidence="2">faydin-G24</strain>
    </source>
</reference>
<name>A0ABS5HG35_9BACT</name>
<organism evidence="1 2">
    <name type="scientific">Campylobacter anatolicus</name>
    <dbReference type="NCBI Taxonomy" id="2829105"/>
    <lineage>
        <taxon>Bacteria</taxon>
        <taxon>Pseudomonadati</taxon>
        <taxon>Campylobacterota</taxon>
        <taxon>Epsilonproteobacteria</taxon>
        <taxon>Campylobacterales</taxon>
        <taxon>Campylobacteraceae</taxon>
        <taxon>Campylobacter</taxon>
    </lineage>
</organism>
<evidence type="ECO:0000313" key="1">
    <source>
        <dbReference type="EMBL" id="MBR8463241.1"/>
    </source>
</evidence>
<dbReference type="EMBL" id="JAGSSW010000001">
    <property type="protein sequence ID" value="MBR8463241.1"/>
    <property type="molecule type" value="Genomic_DNA"/>
</dbReference>
<gene>
    <name evidence="1" type="ORF">KDD93_01450</name>
</gene>
<protein>
    <submittedName>
        <fullName evidence="1">DNA-binding protein</fullName>
    </submittedName>
</protein>
<proteinExistence type="predicted"/>
<dbReference type="RefSeq" id="WP_212141449.1">
    <property type="nucleotide sequence ID" value="NZ_JAGSSW010000001.1"/>
</dbReference>
<accession>A0ABS5HG35</accession>
<evidence type="ECO:0000313" key="2">
    <source>
        <dbReference type="Proteomes" id="UP000682951"/>
    </source>
</evidence>
<dbReference type="Proteomes" id="UP000682951">
    <property type="component" value="Unassembled WGS sequence"/>
</dbReference>
<comment type="caution">
    <text evidence="1">The sequence shown here is derived from an EMBL/GenBank/DDBJ whole genome shotgun (WGS) entry which is preliminary data.</text>
</comment>
<keyword evidence="2" id="KW-1185">Reference proteome</keyword>
<dbReference type="GO" id="GO:0003677">
    <property type="term" value="F:DNA binding"/>
    <property type="evidence" value="ECO:0007669"/>
    <property type="project" value="UniProtKB-KW"/>
</dbReference>